<name>A0A9D1WFA9_9GAMM</name>
<dbReference type="EMBL" id="DXEV01000219">
    <property type="protein sequence ID" value="HIX57990.1"/>
    <property type="molecule type" value="Genomic_DNA"/>
</dbReference>
<evidence type="ECO:0000256" key="4">
    <source>
        <dbReference type="PROSITE-ProRule" id="PRU00335"/>
    </source>
</evidence>
<protein>
    <submittedName>
        <fullName evidence="6">TetR family transcriptional regulator</fullName>
    </submittedName>
</protein>
<dbReference type="GO" id="GO:0003677">
    <property type="term" value="F:DNA binding"/>
    <property type="evidence" value="ECO:0007669"/>
    <property type="project" value="UniProtKB-UniRule"/>
</dbReference>
<comment type="caution">
    <text evidence="6">The sequence shown here is derived from an EMBL/GenBank/DDBJ whole genome shotgun (WGS) entry which is preliminary data.</text>
</comment>
<dbReference type="PROSITE" id="PS01081">
    <property type="entry name" value="HTH_TETR_1"/>
    <property type="match status" value="1"/>
</dbReference>
<dbReference type="FunFam" id="1.10.10.60:FF:000141">
    <property type="entry name" value="TetR family transcriptional regulator"/>
    <property type="match status" value="1"/>
</dbReference>
<sequence>MSKRTHAEALQTKQSILAAAQKIFTERGFAKASLSDIAREANVTRGAIYWHFENKSELLAALMEEEATKVNIYNTLRQAVEENQRDPLGILKKWALSHLTDEAASLFTSTLAATIEHAMISGVKSDVREKIIEMMQERFFVVSEALRAAVVQKQLPADLDVDAAATLLCAMVSGMIDHYRLGLMKHHLTYYRNAIEVTFAHLGDLKKPQRTF</sequence>
<evidence type="ECO:0000313" key="7">
    <source>
        <dbReference type="Proteomes" id="UP000886829"/>
    </source>
</evidence>
<keyword evidence="1" id="KW-0805">Transcription regulation</keyword>
<keyword evidence="2 4" id="KW-0238">DNA-binding</keyword>
<dbReference type="Proteomes" id="UP000886829">
    <property type="component" value="Unassembled WGS sequence"/>
</dbReference>
<dbReference type="InterPro" id="IPR001647">
    <property type="entry name" value="HTH_TetR"/>
</dbReference>
<dbReference type="PANTHER" id="PTHR43479">
    <property type="entry name" value="ACREF/ENVCD OPERON REPRESSOR-RELATED"/>
    <property type="match status" value="1"/>
</dbReference>
<dbReference type="InterPro" id="IPR009057">
    <property type="entry name" value="Homeodomain-like_sf"/>
</dbReference>
<dbReference type="AlphaFoldDB" id="A0A9D1WFA9"/>
<dbReference type="InterPro" id="IPR023772">
    <property type="entry name" value="DNA-bd_HTH_TetR-type_CS"/>
</dbReference>
<organism evidence="6 7">
    <name type="scientific">Candidatus Anaerobiospirillum pullistercoris</name>
    <dbReference type="NCBI Taxonomy" id="2838452"/>
    <lineage>
        <taxon>Bacteria</taxon>
        <taxon>Pseudomonadati</taxon>
        <taxon>Pseudomonadota</taxon>
        <taxon>Gammaproteobacteria</taxon>
        <taxon>Aeromonadales</taxon>
        <taxon>Succinivibrionaceae</taxon>
        <taxon>Anaerobiospirillum</taxon>
    </lineage>
</organism>
<proteinExistence type="predicted"/>
<feature type="domain" description="HTH tetR-type" evidence="5">
    <location>
        <begin position="10"/>
        <end position="70"/>
    </location>
</feature>
<dbReference type="PROSITE" id="PS50977">
    <property type="entry name" value="HTH_TETR_2"/>
    <property type="match status" value="1"/>
</dbReference>
<accession>A0A9D1WFA9</accession>
<dbReference type="Gene3D" id="1.10.357.10">
    <property type="entry name" value="Tetracycline Repressor, domain 2"/>
    <property type="match status" value="1"/>
</dbReference>
<reference evidence="6" key="2">
    <citation type="submission" date="2021-04" db="EMBL/GenBank/DDBJ databases">
        <authorList>
            <person name="Gilroy R."/>
        </authorList>
    </citation>
    <scope>NUCLEOTIDE SEQUENCE</scope>
    <source>
        <strain evidence="6">USASDec5-558</strain>
    </source>
</reference>
<keyword evidence="3" id="KW-0804">Transcription</keyword>
<dbReference type="InterPro" id="IPR036271">
    <property type="entry name" value="Tet_transcr_reg_TetR-rel_C_sf"/>
</dbReference>
<dbReference type="SUPFAM" id="SSF46689">
    <property type="entry name" value="Homeodomain-like"/>
    <property type="match status" value="1"/>
</dbReference>
<dbReference type="Pfam" id="PF00440">
    <property type="entry name" value="TetR_N"/>
    <property type="match status" value="1"/>
</dbReference>
<dbReference type="InterPro" id="IPR050624">
    <property type="entry name" value="HTH-type_Tx_Regulator"/>
</dbReference>
<gene>
    <name evidence="6" type="ORF">H9850_11050</name>
</gene>
<dbReference type="PANTHER" id="PTHR43479:SF11">
    <property type="entry name" value="ACREF_ENVCD OPERON REPRESSOR-RELATED"/>
    <property type="match status" value="1"/>
</dbReference>
<dbReference type="SUPFAM" id="SSF48498">
    <property type="entry name" value="Tetracyclin repressor-like, C-terminal domain"/>
    <property type="match status" value="1"/>
</dbReference>
<evidence type="ECO:0000256" key="1">
    <source>
        <dbReference type="ARBA" id="ARBA00023015"/>
    </source>
</evidence>
<feature type="DNA-binding region" description="H-T-H motif" evidence="4">
    <location>
        <begin position="33"/>
        <end position="52"/>
    </location>
</feature>
<evidence type="ECO:0000259" key="5">
    <source>
        <dbReference type="PROSITE" id="PS50977"/>
    </source>
</evidence>
<evidence type="ECO:0000313" key="6">
    <source>
        <dbReference type="EMBL" id="HIX57990.1"/>
    </source>
</evidence>
<reference evidence="6" key="1">
    <citation type="journal article" date="2021" name="PeerJ">
        <title>Extensive microbial diversity within the chicken gut microbiome revealed by metagenomics and culture.</title>
        <authorList>
            <person name="Gilroy R."/>
            <person name="Ravi A."/>
            <person name="Getino M."/>
            <person name="Pursley I."/>
            <person name="Horton D.L."/>
            <person name="Alikhan N.F."/>
            <person name="Baker D."/>
            <person name="Gharbi K."/>
            <person name="Hall N."/>
            <person name="Watson M."/>
            <person name="Adriaenssens E.M."/>
            <person name="Foster-Nyarko E."/>
            <person name="Jarju S."/>
            <person name="Secka A."/>
            <person name="Antonio M."/>
            <person name="Oren A."/>
            <person name="Chaudhuri R.R."/>
            <person name="La Ragione R."/>
            <person name="Hildebrand F."/>
            <person name="Pallen M.J."/>
        </authorList>
    </citation>
    <scope>NUCLEOTIDE SEQUENCE</scope>
    <source>
        <strain evidence="6">USASDec5-558</strain>
    </source>
</reference>
<evidence type="ECO:0000256" key="3">
    <source>
        <dbReference type="ARBA" id="ARBA00023163"/>
    </source>
</evidence>
<evidence type="ECO:0000256" key="2">
    <source>
        <dbReference type="ARBA" id="ARBA00023125"/>
    </source>
</evidence>
<dbReference type="PRINTS" id="PR00455">
    <property type="entry name" value="HTHTETR"/>
</dbReference>